<name>A0A2M7QEQ7_9BACT</name>
<evidence type="ECO:0008006" key="3">
    <source>
        <dbReference type="Google" id="ProtNLM"/>
    </source>
</evidence>
<evidence type="ECO:0000313" key="1">
    <source>
        <dbReference type="EMBL" id="PIY70797.1"/>
    </source>
</evidence>
<protein>
    <recommendedName>
        <fullName evidence="3">Phenylalanine--tRNA ligase subunit beta</fullName>
    </recommendedName>
</protein>
<organism evidence="1 2">
    <name type="scientific">Candidatus Roizmanbacteria bacterium CG_4_10_14_0_8_um_filter_35_28</name>
    <dbReference type="NCBI Taxonomy" id="1974827"/>
    <lineage>
        <taxon>Bacteria</taxon>
        <taxon>Candidatus Roizmaniibacteriota</taxon>
    </lineage>
</organism>
<dbReference type="Proteomes" id="UP000230344">
    <property type="component" value="Unassembled WGS sequence"/>
</dbReference>
<dbReference type="Gene3D" id="3.30.56.10">
    <property type="match status" value="1"/>
</dbReference>
<dbReference type="SUPFAM" id="SSF46955">
    <property type="entry name" value="Putative DNA-binding domain"/>
    <property type="match status" value="1"/>
</dbReference>
<proteinExistence type="predicted"/>
<comment type="caution">
    <text evidence="1">The sequence shown here is derived from an EMBL/GenBank/DDBJ whole genome shotgun (WGS) entry which is preliminary data.</text>
</comment>
<feature type="non-terminal residue" evidence="1">
    <location>
        <position position="70"/>
    </location>
</feature>
<dbReference type="EMBL" id="PFLH01000063">
    <property type="protein sequence ID" value="PIY70797.1"/>
    <property type="molecule type" value="Genomic_DNA"/>
</dbReference>
<reference evidence="2" key="1">
    <citation type="submission" date="2017-09" db="EMBL/GenBank/DDBJ databases">
        <title>Depth-based differentiation of microbial function through sediment-hosted aquifers and enrichment of novel symbionts in the deep terrestrial subsurface.</title>
        <authorList>
            <person name="Probst A.J."/>
            <person name="Ladd B."/>
            <person name="Jarett J.K."/>
            <person name="Geller-Mcgrath D.E."/>
            <person name="Sieber C.M.K."/>
            <person name="Emerson J.B."/>
            <person name="Anantharaman K."/>
            <person name="Thomas B.C."/>
            <person name="Malmstrom R."/>
            <person name="Stieglmeier M."/>
            <person name="Klingl A."/>
            <person name="Woyke T."/>
            <person name="Ryan C.M."/>
            <person name="Banfield J.F."/>
        </authorList>
    </citation>
    <scope>NUCLEOTIDE SEQUENCE [LARGE SCALE GENOMIC DNA]</scope>
</reference>
<evidence type="ECO:0000313" key="2">
    <source>
        <dbReference type="Proteomes" id="UP000230344"/>
    </source>
</evidence>
<gene>
    <name evidence="1" type="ORF">COY88_03715</name>
</gene>
<accession>A0A2M7QEQ7</accession>
<dbReference type="AlphaFoldDB" id="A0A2M7QEQ7"/>
<dbReference type="InterPro" id="IPR009061">
    <property type="entry name" value="DNA-bd_dom_put_sf"/>
</dbReference>
<sequence>MNIKITHNWLLEYLDTDATPYEIQKYLSLCGPSIESVTKIDNDFIYDVEVITNRIDYASVLGVAREAVAI</sequence>